<name>A0ABT7QWU0_9BACT</name>
<evidence type="ECO:0000259" key="2">
    <source>
        <dbReference type="Pfam" id="PF02272"/>
    </source>
</evidence>
<evidence type="ECO:0000313" key="3">
    <source>
        <dbReference type="EMBL" id="MDM5271298.1"/>
    </source>
</evidence>
<dbReference type="RefSeq" id="WP_289412659.1">
    <property type="nucleotide sequence ID" value="NZ_JAQIBD010000001.1"/>
</dbReference>
<comment type="caution">
    <text evidence="3">The sequence shown here is derived from an EMBL/GenBank/DDBJ whole genome shotgun (WGS) entry which is preliminary data.</text>
</comment>
<dbReference type="EMBL" id="JAQIBD010000001">
    <property type="protein sequence ID" value="MDM5271298.1"/>
    <property type="molecule type" value="Genomic_DNA"/>
</dbReference>
<dbReference type="InterPro" id="IPR001667">
    <property type="entry name" value="DDH_dom"/>
</dbReference>
<keyword evidence="4" id="KW-1185">Reference proteome</keyword>
<dbReference type="InterPro" id="IPR003156">
    <property type="entry name" value="DHHA1_dom"/>
</dbReference>
<feature type="domain" description="DDH" evidence="1">
    <location>
        <begin position="24"/>
        <end position="159"/>
    </location>
</feature>
<dbReference type="Proteomes" id="UP001169069">
    <property type="component" value="Unassembled WGS sequence"/>
</dbReference>
<evidence type="ECO:0000313" key="4">
    <source>
        <dbReference type="Proteomes" id="UP001169069"/>
    </source>
</evidence>
<sequence>MESGAALPLPYEEVQNKIESAQSITILSHINPDADALGTALGIYHILSSNHKGKKIEVVNASKVLPRYLDFLPHYQKIKHKMDYEKGLVITCDSGSLDRLGFDVSGRELINIDHHQSNTNYGSINVVLPELAASSQVAYMLFKELYPLDQPAATCFYTALLSDTRYFTTSSVTAEVLDVAKAFVEAGVDPAFVSENFTQRKPLGAFRILQRALASLSLHQEARVASLFVTKEDIAASGATVPDMDGIVDYGKSLATVEIACFVMELEEGLRISLRSKSVDVSKVAKAFGGGGHKVAAGFMIPYREGYTIDRMIQSILKKIEEYRLLG</sequence>
<dbReference type="PANTHER" id="PTHR47618">
    <property type="entry name" value="BIFUNCTIONAL OLIGORIBONUCLEASE AND PAP PHOSPHATASE NRNA"/>
    <property type="match status" value="1"/>
</dbReference>
<organism evidence="3 4">
    <name type="scientific">Sulfurovum zhangzhouensis</name>
    <dbReference type="NCBI Taxonomy" id="3019067"/>
    <lineage>
        <taxon>Bacteria</taxon>
        <taxon>Pseudomonadati</taxon>
        <taxon>Campylobacterota</taxon>
        <taxon>Epsilonproteobacteria</taxon>
        <taxon>Campylobacterales</taxon>
        <taxon>Sulfurovaceae</taxon>
        <taxon>Sulfurovum</taxon>
    </lineage>
</organism>
<dbReference type="Pfam" id="PF01368">
    <property type="entry name" value="DHH"/>
    <property type="match status" value="1"/>
</dbReference>
<accession>A0ABT7QWU0</accession>
<feature type="domain" description="DHHA1" evidence="2">
    <location>
        <begin position="237"/>
        <end position="322"/>
    </location>
</feature>
<dbReference type="Gene3D" id="3.10.310.30">
    <property type="match status" value="1"/>
</dbReference>
<dbReference type="InterPro" id="IPR051319">
    <property type="entry name" value="Oligoribo/pAp-PDE_c-di-AMP_PDE"/>
</dbReference>
<dbReference type="Pfam" id="PF02272">
    <property type="entry name" value="DHHA1"/>
    <property type="match status" value="1"/>
</dbReference>
<dbReference type="Gene3D" id="3.90.1640.10">
    <property type="entry name" value="inorganic pyrophosphatase (n-terminal core)"/>
    <property type="match status" value="1"/>
</dbReference>
<dbReference type="InterPro" id="IPR038763">
    <property type="entry name" value="DHH_sf"/>
</dbReference>
<protein>
    <submittedName>
        <fullName evidence="3">Bifunctional oligoribonuclease/PAP phosphatase NrnA</fullName>
    </submittedName>
</protein>
<evidence type="ECO:0000259" key="1">
    <source>
        <dbReference type="Pfam" id="PF01368"/>
    </source>
</evidence>
<gene>
    <name evidence="3" type="ORF">PGH07_03835</name>
</gene>
<proteinExistence type="predicted"/>
<dbReference type="SUPFAM" id="SSF64182">
    <property type="entry name" value="DHH phosphoesterases"/>
    <property type="match status" value="1"/>
</dbReference>
<dbReference type="PANTHER" id="PTHR47618:SF1">
    <property type="entry name" value="BIFUNCTIONAL OLIGORIBONUCLEASE AND PAP PHOSPHATASE NRNA"/>
    <property type="match status" value="1"/>
</dbReference>
<reference evidence="3" key="1">
    <citation type="submission" date="2023-01" db="EMBL/GenBank/DDBJ databases">
        <title>Sulfurovum sp. zt1-1 genome assembly.</title>
        <authorList>
            <person name="Wang J."/>
        </authorList>
    </citation>
    <scope>NUCLEOTIDE SEQUENCE</scope>
    <source>
        <strain evidence="3">Zt1-1</strain>
    </source>
</reference>